<dbReference type="Proteomes" id="UP000663193">
    <property type="component" value="Chromosome 13"/>
</dbReference>
<accession>A0A7U2FBS4</accession>
<evidence type="ECO:0000256" key="1">
    <source>
        <dbReference type="SAM" id="MobiDB-lite"/>
    </source>
</evidence>
<organism evidence="2 3">
    <name type="scientific">Phaeosphaeria nodorum (strain SN15 / ATCC MYA-4574 / FGSC 10173)</name>
    <name type="common">Glume blotch fungus</name>
    <name type="synonym">Parastagonospora nodorum</name>
    <dbReference type="NCBI Taxonomy" id="321614"/>
    <lineage>
        <taxon>Eukaryota</taxon>
        <taxon>Fungi</taxon>
        <taxon>Dikarya</taxon>
        <taxon>Ascomycota</taxon>
        <taxon>Pezizomycotina</taxon>
        <taxon>Dothideomycetes</taxon>
        <taxon>Pleosporomycetidae</taxon>
        <taxon>Pleosporales</taxon>
        <taxon>Pleosporineae</taxon>
        <taxon>Phaeosphaeriaceae</taxon>
        <taxon>Parastagonospora</taxon>
    </lineage>
</organism>
<evidence type="ECO:0000313" key="2">
    <source>
        <dbReference type="EMBL" id="QRD02400.1"/>
    </source>
</evidence>
<dbReference type="EMBL" id="CP069035">
    <property type="protein sequence ID" value="QRD02400.1"/>
    <property type="molecule type" value="Genomic_DNA"/>
</dbReference>
<name>A0A7U2FBS4_PHANO</name>
<reference evidence="3" key="1">
    <citation type="journal article" date="2021" name="BMC Genomics">
        <title>Chromosome-level genome assembly and manually-curated proteome of model necrotroph Parastagonospora nodorum Sn15 reveals a genome-wide trove of candidate effector homologs, and redundancy of virulence-related functions within an accessory chromosome.</title>
        <authorList>
            <person name="Bertazzoni S."/>
            <person name="Jones D.A.B."/>
            <person name="Phan H.T."/>
            <person name="Tan K.-C."/>
            <person name="Hane J.K."/>
        </authorList>
    </citation>
    <scope>NUCLEOTIDE SEQUENCE [LARGE SCALE GENOMIC DNA]</scope>
    <source>
        <strain evidence="3">SN15 / ATCC MYA-4574 / FGSC 10173)</strain>
    </source>
</reference>
<feature type="compositionally biased region" description="Polar residues" evidence="1">
    <location>
        <begin position="27"/>
        <end position="36"/>
    </location>
</feature>
<feature type="region of interest" description="Disordered" evidence="1">
    <location>
        <begin position="11"/>
        <end position="36"/>
    </location>
</feature>
<gene>
    <name evidence="2" type="ORF">JI435_417920</name>
</gene>
<dbReference type="VEuPathDB" id="FungiDB:JI435_417920"/>
<keyword evidence="3" id="KW-1185">Reference proteome</keyword>
<sequence length="60" mass="6888">MTLRLVLKPRPCPFLMPPPNTKRQKSPTEGSQQSDDFWTVCKRGLPLSKYHNFVTNKGKS</sequence>
<dbReference type="AlphaFoldDB" id="A0A7U2FBS4"/>
<evidence type="ECO:0000313" key="3">
    <source>
        <dbReference type="Proteomes" id="UP000663193"/>
    </source>
</evidence>
<feature type="compositionally biased region" description="Pro residues" evidence="1">
    <location>
        <begin position="11"/>
        <end position="20"/>
    </location>
</feature>
<proteinExistence type="predicted"/>
<protein>
    <submittedName>
        <fullName evidence="2">Uncharacterized protein</fullName>
    </submittedName>
</protein>